<protein>
    <submittedName>
        <fullName evidence="10">CLUMA_CG008940, isoform A</fullName>
    </submittedName>
</protein>
<dbReference type="CDD" id="cd20628">
    <property type="entry name" value="CYP4"/>
    <property type="match status" value="1"/>
</dbReference>
<dbReference type="InterPro" id="IPR001128">
    <property type="entry name" value="Cyt_P450"/>
</dbReference>
<dbReference type="GO" id="GO:0020037">
    <property type="term" value="F:heme binding"/>
    <property type="evidence" value="ECO:0007669"/>
    <property type="project" value="InterPro"/>
</dbReference>
<evidence type="ECO:0000313" key="11">
    <source>
        <dbReference type="Proteomes" id="UP000183832"/>
    </source>
</evidence>
<dbReference type="STRING" id="568069.A0A1J1I557"/>
<gene>
    <name evidence="10" type="primary">putative Cytochrome P450 4d1</name>
    <name evidence="10" type="ORF">CLUMA_CG008940</name>
</gene>
<dbReference type="EMBL" id="CVRI01000042">
    <property type="protein sequence ID" value="CRK95471.1"/>
    <property type="molecule type" value="Genomic_DNA"/>
</dbReference>
<feature type="binding site" description="axial binding residue" evidence="8">
    <location>
        <position position="447"/>
    </location>
    <ligand>
        <name>heme</name>
        <dbReference type="ChEBI" id="CHEBI:30413"/>
    </ligand>
    <ligandPart>
        <name>Fe</name>
        <dbReference type="ChEBI" id="CHEBI:18248"/>
    </ligandPart>
</feature>
<evidence type="ECO:0000256" key="8">
    <source>
        <dbReference type="PIRSR" id="PIRSR602401-1"/>
    </source>
</evidence>
<dbReference type="InterPro" id="IPR050196">
    <property type="entry name" value="Cytochrome_P450_Monoox"/>
</dbReference>
<sequence length="501" mass="58338">MFGIYFIFLIFFTCFYFLKKHYRQLQLTGQFNGPPGLPIIGNGLELVNKSPIEFIKIIEDYIGKYGKFIRIWLGNQLVFFMTDPKDIEVVLTSMQLLSKSTEYDFLKPWLNTGLLTSTGQKWVKRRKVLTPAFHFKILDDFIEVFDKQSSILTENLRKLQGRGKFNIFPITALCTLDIIGETAMGISFNSQSDNNSSYIKNVNELADIIHRRSYDFISRYDILFKFTPTYRRQQELIKLLHDFTDKVIVARREKLKNKPVSQQTDDTNDIGTKKKMALLDLLLQATVDGKPLTNEDIREEIDTFMFEGHDTTNSAIAFTLYNIGKYKYVQQKCFDEIKRVIGDDRNKPITMKELNELKYLELVIKETLRLYPSVPLIGREVVEEMKINEKIIPKGANLIIGPYFMARDPEIWTNPLEFIPERFDTETTADKLNPYAYIPFSAGSRNCIGQKFAMLELKSTVSKMLRHYFISLPRNYQPEDCLEIVIKSKNGVMIQLDERVY</sequence>
<name>A0A1J1I557_9DIPT</name>
<dbReference type="Proteomes" id="UP000183832">
    <property type="component" value="Unassembled WGS sequence"/>
</dbReference>
<dbReference type="PRINTS" id="PR00463">
    <property type="entry name" value="EP450I"/>
</dbReference>
<evidence type="ECO:0000256" key="9">
    <source>
        <dbReference type="RuleBase" id="RU000461"/>
    </source>
</evidence>
<evidence type="ECO:0000256" key="6">
    <source>
        <dbReference type="ARBA" id="ARBA00023004"/>
    </source>
</evidence>
<keyword evidence="5 9" id="KW-0560">Oxidoreductase</keyword>
<dbReference type="GO" id="GO:0016705">
    <property type="term" value="F:oxidoreductase activity, acting on paired donors, with incorporation or reduction of molecular oxygen"/>
    <property type="evidence" value="ECO:0007669"/>
    <property type="project" value="InterPro"/>
</dbReference>
<dbReference type="InterPro" id="IPR017972">
    <property type="entry name" value="Cyt_P450_CS"/>
</dbReference>
<dbReference type="GO" id="GO:0005506">
    <property type="term" value="F:iron ion binding"/>
    <property type="evidence" value="ECO:0007669"/>
    <property type="project" value="InterPro"/>
</dbReference>
<keyword evidence="7 9" id="KW-0503">Monooxygenase</keyword>
<keyword evidence="6 8" id="KW-0408">Iron</keyword>
<dbReference type="PROSITE" id="PS00086">
    <property type="entry name" value="CYTOCHROME_P450"/>
    <property type="match status" value="1"/>
</dbReference>
<dbReference type="InterPro" id="IPR002401">
    <property type="entry name" value="Cyt_P450_E_grp-I"/>
</dbReference>
<comment type="similarity">
    <text evidence="2 9">Belongs to the cytochrome P450 family.</text>
</comment>
<dbReference type="AlphaFoldDB" id="A0A1J1I557"/>
<evidence type="ECO:0000256" key="3">
    <source>
        <dbReference type="ARBA" id="ARBA00022617"/>
    </source>
</evidence>
<comment type="cofactor">
    <cofactor evidence="1 8">
        <name>heme</name>
        <dbReference type="ChEBI" id="CHEBI:30413"/>
    </cofactor>
</comment>
<dbReference type="PRINTS" id="PR00385">
    <property type="entry name" value="P450"/>
</dbReference>
<organism evidence="10 11">
    <name type="scientific">Clunio marinus</name>
    <dbReference type="NCBI Taxonomy" id="568069"/>
    <lineage>
        <taxon>Eukaryota</taxon>
        <taxon>Metazoa</taxon>
        <taxon>Ecdysozoa</taxon>
        <taxon>Arthropoda</taxon>
        <taxon>Hexapoda</taxon>
        <taxon>Insecta</taxon>
        <taxon>Pterygota</taxon>
        <taxon>Neoptera</taxon>
        <taxon>Endopterygota</taxon>
        <taxon>Diptera</taxon>
        <taxon>Nematocera</taxon>
        <taxon>Chironomoidea</taxon>
        <taxon>Chironomidae</taxon>
        <taxon>Clunio</taxon>
    </lineage>
</organism>
<dbReference type="OrthoDB" id="1470350at2759"/>
<dbReference type="Pfam" id="PF00067">
    <property type="entry name" value="p450"/>
    <property type="match status" value="1"/>
</dbReference>
<keyword evidence="3 8" id="KW-0349">Heme</keyword>
<dbReference type="PANTHER" id="PTHR24291">
    <property type="entry name" value="CYTOCHROME P450 FAMILY 4"/>
    <property type="match status" value="1"/>
</dbReference>
<dbReference type="GO" id="GO:0004497">
    <property type="term" value="F:monooxygenase activity"/>
    <property type="evidence" value="ECO:0007669"/>
    <property type="project" value="UniProtKB-KW"/>
</dbReference>
<evidence type="ECO:0000256" key="4">
    <source>
        <dbReference type="ARBA" id="ARBA00022723"/>
    </source>
</evidence>
<dbReference type="Gene3D" id="1.10.630.10">
    <property type="entry name" value="Cytochrome P450"/>
    <property type="match status" value="1"/>
</dbReference>
<keyword evidence="4 8" id="KW-0479">Metal-binding</keyword>
<evidence type="ECO:0000256" key="5">
    <source>
        <dbReference type="ARBA" id="ARBA00023002"/>
    </source>
</evidence>
<keyword evidence="11" id="KW-1185">Reference proteome</keyword>
<reference evidence="10 11" key="1">
    <citation type="submission" date="2015-04" db="EMBL/GenBank/DDBJ databases">
        <authorList>
            <person name="Syromyatnikov M.Y."/>
            <person name="Popov V.N."/>
        </authorList>
    </citation>
    <scope>NUCLEOTIDE SEQUENCE [LARGE SCALE GENOMIC DNA]</scope>
</reference>
<proteinExistence type="inferred from homology"/>
<evidence type="ECO:0000256" key="7">
    <source>
        <dbReference type="ARBA" id="ARBA00023033"/>
    </source>
</evidence>
<evidence type="ECO:0000256" key="1">
    <source>
        <dbReference type="ARBA" id="ARBA00001971"/>
    </source>
</evidence>
<dbReference type="InterPro" id="IPR036396">
    <property type="entry name" value="Cyt_P450_sf"/>
</dbReference>
<evidence type="ECO:0000256" key="2">
    <source>
        <dbReference type="ARBA" id="ARBA00010617"/>
    </source>
</evidence>
<dbReference type="SUPFAM" id="SSF48264">
    <property type="entry name" value="Cytochrome P450"/>
    <property type="match status" value="1"/>
</dbReference>
<evidence type="ECO:0000313" key="10">
    <source>
        <dbReference type="EMBL" id="CRK95471.1"/>
    </source>
</evidence>
<dbReference type="PANTHER" id="PTHR24291:SF203">
    <property type="entry name" value="CYTOCHROME P450 4D1-RELATED"/>
    <property type="match status" value="1"/>
</dbReference>
<accession>A0A1J1I557</accession>